<dbReference type="RefSeq" id="WP_406695922.1">
    <property type="nucleotide sequence ID" value="NZ_CP155447.1"/>
</dbReference>
<dbReference type="AlphaFoldDB" id="A0AAU7CDM6"/>
<protein>
    <submittedName>
        <fullName evidence="1">Uncharacterized protein</fullName>
    </submittedName>
</protein>
<gene>
    <name evidence="1" type="ORF">V5E97_33495</name>
</gene>
<sequence>MNTLLPGLNPRRLANLMRHAVRRCRLDLSGAVVVTEAATSSYVVTPILAAMAGANKVFAIAQASRHGTVQDVIDQTKAVAHAAEVPGIVEVITALSPEIVAQADVITNSGHVRPIDERMVAHLKPGAVIPLMYESWELRASDVDLEACRTRGIAVAGTNERHPEIDVFSYLGMMAVKLLLDAGVSVYRSRILVLCDNPFEPYIRRGLVAAGASVESADHLISGLLPEEVDAIVVAQRPNGHPVISEREASWIAARYPGAVVTQFWGDLNRDALDRVGVAYWPDRAPAAGHMGVLPSDIGPESIVRLQAGGLKVAEILLRANQGKQIREWEYVDVV</sequence>
<evidence type="ECO:0000313" key="1">
    <source>
        <dbReference type="EMBL" id="XBH03185.1"/>
    </source>
</evidence>
<dbReference type="EMBL" id="CP155447">
    <property type="protein sequence ID" value="XBH03185.1"/>
    <property type="molecule type" value="Genomic_DNA"/>
</dbReference>
<name>A0AAU7CDM6_9BACT</name>
<accession>A0AAU7CDM6</accession>
<organism evidence="1">
    <name type="scientific">Singulisphaera sp. Ch08</name>
    <dbReference type="NCBI Taxonomy" id="3120278"/>
    <lineage>
        <taxon>Bacteria</taxon>
        <taxon>Pseudomonadati</taxon>
        <taxon>Planctomycetota</taxon>
        <taxon>Planctomycetia</taxon>
        <taxon>Isosphaerales</taxon>
        <taxon>Isosphaeraceae</taxon>
        <taxon>Singulisphaera</taxon>
    </lineage>
</organism>
<proteinExistence type="predicted"/>
<reference evidence="1" key="1">
    <citation type="submission" date="2024-05" db="EMBL/GenBank/DDBJ databases">
        <title>Planctomycetes of the genus Singulisphaera possess chitinolytic capabilities.</title>
        <authorList>
            <person name="Ivanova A."/>
        </authorList>
    </citation>
    <scope>NUCLEOTIDE SEQUENCE</scope>
    <source>
        <strain evidence="1">Ch08T</strain>
    </source>
</reference>